<evidence type="ECO:0000256" key="1">
    <source>
        <dbReference type="ARBA" id="ARBA00001670"/>
    </source>
</evidence>
<evidence type="ECO:0000256" key="2">
    <source>
        <dbReference type="ARBA" id="ARBA00007225"/>
    </source>
</evidence>
<evidence type="ECO:0000256" key="3">
    <source>
        <dbReference type="ARBA" id="ARBA00022670"/>
    </source>
</evidence>
<dbReference type="GO" id="GO:0006508">
    <property type="term" value="P:proteolysis"/>
    <property type="evidence" value="ECO:0007669"/>
    <property type="project" value="UniProtKB-KW"/>
</dbReference>
<dbReference type="PANTHER" id="PTHR12994:SF17">
    <property type="entry name" value="LD30995P"/>
    <property type="match status" value="1"/>
</dbReference>
<dbReference type="PANTHER" id="PTHR12994">
    <property type="entry name" value="SECERNIN"/>
    <property type="match status" value="1"/>
</dbReference>
<dbReference type="AlphaFoldDB" id="X0QQ63"/>
<comment type="caution">
    <text evidence="7">The sequence shown here is derived from an EMBL/GenBank/DDBJ whole genome shotgun (WGS) entry which is preliminary data.</text>
</comment>
<dbReference type="STRING" id="1423734.FC83_GL002829"/>
<dbReference type="NCBIfam" id="NF033678">
    <property type="entry name" value="C69_fam_dipept"/>
    <property type="match status" value="1"/>
</dbReference>
<dbReference type="RefSeq" id="WP_035454187.1">
    <property type="nucleotide sequence ID" value="NZ_AZGA01000052.1"/>
</dbReference>
<comment type="similarity">
    <text evidence="2 6">Belongs to the peptidase C69 family.</text>
</comment>
<evidence type="ECO:0000256" key="6">
    <source>
        <dbReference type="RuleBase" id="RU364089"/>
    </source>
</evidence>
<evidence type="ECO:0000256" key="5">
    <source>
        <dbReference type="ARBA" id="ARBA00022997"/>
    </source>
</evidence>
<keyword evidence="5 6" id="KW-0224">Dipeptidase</keyword>
<dbReference type="Pfam" id="PF03577">
    <property type="entry name" value="Peptidase_C69"/>
    <property type="match status" value="1"/>
</dbReference>
<evidence type="ECO:0000313" key="7">
    <source>
        <dbReference type="EMBL" id="KRM33438.1"/>
    </source>
</evidence>
<dbReference type="InterPro" id="IPR005322">
    <property type="entry name" value="Peptidase_C69"/>
</dbReference>
<dbReference type="Gene3D" id="3.60.60.10">
    <property type="entry name" value="Penicillin V Acylase, Chain A"/>
    <property type="match status" value="1"/>
</dbReference>
<dbReference type="Proteomes" id="UP000051236">
    <property type="component" value="Unassembled WGS sequence"/>
</dbReference>
<evidence type="ECO:0000256" key="4">
    <source>
        <dbReference type="ARBA" id="ARBA00022801"/>
    </source>
</evidence>
<dbReference type="GO" id="GO:0070004">
    <property type="term" value="F:cysteine-type exopeptidase activity"/>
    <property type="evidence" value="ECO:0007669"/>
    <property type="project" value="InterPro"/>
</dbReference>
<proteinExistence type="inferred from homology"/>
<organism evidence="7 8">
    <name type="scientific">Agrilactobacillus composti DSM 18527 = JCM 14202</name>
    <dbReference type="NCBI Taxonomy" id="1423734"/>
    <lineage>
        <taxon>Bacteria</taxon>
        <taxon>Bacillati</taxon>
        <taxon>Bacillota</taxon>
        <taxon>Bacilli</taxon>
        <taxon>Lactobacillales</taxon>
        <taxon>Lactobacillaceae</taxon>
        <taxon>Agrilactobacillus</taxon>
    </lineage>
</organism>
<evidence type="ECO:0000313" key="8">
    <source>
        <dbReference type="Proteomes" id="UP000051236"/>
    </source>
</evidence>
<keyword evidence="4 6" id="KW-0378">Hydrolase</keyword>
<dbReference type="PATRIC" id="fig|1423734.3.peg.2876"/>
<comment type="catalytic activity">
    <reaction evidence="1">
        <text>an L-aminoacyl-L-amino acid + H2O = 2 an L-alpha-amino acid</text>
        <dbReference type="Rhea" id="RHEA:48940"/>
        <dbReference type="ChEBI" id="CHEBI:15377"/>
        <dbReference type="ChEBI" id="CHEBI:59869"/>
        <dbReference type="ChEBI" id="CHEBI:77460"/>
        <dbReference type="EC" id="3.4.13.19"/>
    </reaction>
</comment>
<name>X0QQ63_9LACO</name>
<accession>X0QQ63</accession>
<protein>
    <recommendedName>
        <fullName evidence="6">Dipeptidase</fullName>
        <ecNumber evidence="6">3.4.-.-</ecNumber>
    </recommendedName>
</protein>
<dbReference type="eggNOG" id="COG4690">
    <property type="taxonomic scope" value="Bacteria"/>
</dbReference>
<keyword evidence="8" id="KW-1185">Reference proteome</keyword>
<dbReference type="GO" id="GO:0016805">
    <property type="term" value="F:dipeptidase activity"/>
    <property type="evidence" value="ECO:0007669"/>
    <property type="project" value="UniProtKB-KW"/>
</dbReference>
<dbReference type="EC" id="3.4.-.-" evidence="6"/>
<keyword evidence="3 6" id="KW-0645">Protease</keyword>
<dbReference type="InterPro" id="IPR047804">
    <property type="entry name" value="C69_dipept_A-like"/>
</dbReference>
<dbReference type="EMBL" id="AZGA01000052">
    <property type="protein sequence ID" value="KRM33438.1"/>
    <property type="molecule type" value="Genomic_DNA"/>
</dbReference>
<dbReference type="OrthoDB" id="9764088at2"/>
<gene>
    <name evidence="7" type="ORF">FC83_GL002829</name>
</gene>
<sequence>MKKAACTSILIGKKASLTGSTLIARNDDTFLPISPQRFYMHPAVKNEPGRILKSYLNDFQAELPSNGYRYNAVPNVNYKVEGYYEESGINEKNVAMSCTESTYGNERTLAYDPLNQTSGLDEDCMQNMVLPFVDSARDAVAYLGKLIQKFGSAAGNSVLFSDVNEVWYMEIVTGHHWLAQRIPDDCYAVAANQVAIQWVDFDDQANFMYSEGIEAFVTKHHLNPDFIGFNFRHIFGTDTQKDRHYNTPRVWYAHHLFDAQFPEMPESSELPFIVKPKRKLGIEDIERLLGSHYNETRFDPLGQGSEHDKLLYRPIGLNRTQNSHILQVRQNEPALMWLNLGMPAFSPYVPFYCDANDTAPSYEQTPMTWDMKSAYWLFRTLSMLVEAHHAEFIQQDIDYLKEVKRRSHALIAEIDAKAADLTGEALTAFLTQQNYLIVDTVFTMTQDLIGKLVINGLELSKLTFNMDKNL</sequence>
<reference evidence="7 8" key="1">
    <citation type="journal article" date="2015" name="Genome Announc.">
        <title>Expanding the biotechnology potential of lactobacilli through comparative genomics of 213 strains and associated genera.</title>
        <authorList>
            <person name="Sun Z."/>
            <person name="Harris H.M."/>
            <person name="McCann A."/>
            <person name="Guo C."/>
            <person name="Argimon S."/>
            <person name="Zhang W."/>
            <person name="Yang X."/>
            <person name="Jeffery I.B."/>
            <person name="Cooney J.C."/>
            <person name="Kagawa T.F."/>
            <person name="Liu W."/>
            <person name="Song Y."/>
            <person name="Salvetti E."/>
            <person name="Wrobel A."/>
            <person name="Rasinkangas P."/>
            <person name="Parkhill J."/>
            <person name="Rea M.C."/>
            <person name="O'Sullivan O."/>
            <person name="Ritari J."/>
            <person name="Douillard F.P."/>
            <person name="Paul Ross R."/>
            <person name="Yang R."/>
            <person name="Briner A.E."/>
            <person name="Felis G.E."/>
            <person name="de Vos W.M."/>
            <person name="Barrangou R."/>
            <person name="Klaenhammer T.R."/>
            <person name="Caufield P.W."/>
            <person name="Cui Y."/>
            <person name="Zhang H."/>
            <person name="O'Toole P.W."/>
        </authorList>
    </citation>
    <scope>NUCLEOTIDE SEQUENCE [LARGE SCALE GENOMIC DNA]</scope>
    <source>
        <strain evidence="7 8">DSM 18527</strain>
    </source>
</reference>